<comment type="caution">
    <text evidence="1">The sequence shown here is derived from an EMBL/GenBank/DDBJ whole genome shotgun (WGS) entry which is preliminary data.</text>
</comment>
<keyword evidence="2" id="KW-1185">Reference proteome</keyword>
<evidence type="ECO:0008006" key="3">
    <source>
        <dbReference type="Google" id="ProtNLM"/>
    </source>
</evidence>
<evidence type="ECO:0000313" key="2">
    <source>
        <dbReference type="Proteomes" id="UP000723463"/>
    </source>
</evidence>
<accession>A0A9P6EXR5</accession>
<dbReference type="AlphaFoldDB" id="A0A9P6EXR5"/>
<protein>
    <recommendedName>
        <fullName evidence="3">FAD-binding domain-containing protein</fullName>
    </recommendedName>
</protein>
<dbReference type="InterPro" id="IPR036188">
    <property type="entry name" value="FAD/NAD-bd_sf"/>
</dbReference>
<dbReference type="Gene3D" id="3.50.50.60">
    <property type="entry name" value="FAD/NAD(P)-binding domain"/>
    <property type="match status" value="1"/>
</dbReference>
<reference evidence="1" key="1">
    <citation type="journal article" date="2020" name="Fungal Divers.">
        <title>Resolving the Mortierellaceae phylogeny through synthesis of multi-gene phylogenetics and phylogenomics.</title>
        <authorList>
            <person name="Vandepol N."/>
            <person name="Liber J."/>
            <person name="Desiro A."/>
            <person name="Na H."/>
            <person name="Kennedy M."/>
            <person name="Barry K."/>
            <person name="Grigoriev I.V."/>
            <person name="Miller A.N."/>
            <person name="O'Donnell K."/>
            <person name="Stajich J.E."/>
            <person name="Bonito G."/>
        </authorList>
    </citation>
    <scope>NUCLEOTIDE SEQUENCE</scope>
    <source>
        <strain evidence="1">NRRL 2591</strain>
    </source>
</reference>
<name>A0A9P6EXR5_9FUNG</name>
<evidence type="ECO:0000313" key="1">
    <source>
        <dbReference type="EMBL" id="KAF9538408.1"/>
    </source>
</evidence>
<gene>
    <name evidence="1" type="ORF">EC957_006783</name>
</gene>
<organism evidence="1 2">
    <name type="scientific">Mortierella hygrophila</name>
    <dbReference type="NCBI Taxonomy" id="979708"/>
    <lineage>
        <taxon>Eukaryota</taxon>
        <taxon>Fungi</taxon>
        <taxon>Fungi incertae sedis</taxon>
        <taxon>Mucoromycota</taxon>
        <taxon>Mortierellomycotina</taxon>
        <taxon>Mortierellomycetes</taxon>
        <taxon>Mortierellales</taxon>
        <taxon>Mortierellaceae</taxon>
        <taxon>Mortierella</taxon>
    </lineage>
</organism>
<dbReference type="EMBL" id="JAAAXW010000309">
    <property type="protein sequence ID" value="KAF9538408.1"/>
    <property type="molecule type" value="Genomic_DNA"/>
</dbReference>
<dbReference type="Proteomes" id="UP000723463">
    <property type="component" value="Unassembled WGS sequence"/>
</dbReference>
<sequence>MNATLENNDPPFHVLTTGASLAGLFLGILLERAGIPFDIYERAAEIKLHNEDRLSNTNRFFNNVRVLLGLVEELMSFSKLCSVRDGTDAYRDILVGADGAHRIAGSSASATPPKNDYKEERFDAIKEQCHQSYKNTQLIYGYRILGQFVINRLVKSIQQRQLIKDTSYRSQEHFLSLVPKCGTVEHYSSGTF</sequence>
<dbReference type="SUPFAM" id="SSF51905">
    <property type="entry name" value="FAD/NAD(P)-binding domain"/>
    <property type="match status" value="1"/>
</dbReference>
<proteinExistence type="predicted"/>